<keyword evidence="3" id="KW-1185">Reference proteome</keyword>
<dbReference type="EMBL" id="LPBJ01000047">
    <property type="protein sequence ID" value="KVP98383.1"/>
    <property type="molecule type" value="Genomic_DNA"/>
</dbReference>
<proteinExistence type="predicted"/>
<keyword evidence="1" id="KW-0812">Transmembrane</keyword>
<organism evidence="2 3">
    <name type="scientific">Burkholderia ubonensis</name>
    <dbReference type="NCBI Taxonomy" id="101571"/>
    <lineage>
        <taxon>Bacteria</taxon>
        <taxon>Pseudomonadati</taxon>
        <taxon>Pseudomonadota</taxon>
        <taxon>Betaproteobacteria</taxon>
        <taxon>Burkholderiales</taxon>
        <taxon>Burkholderiaceae</taxon>
        <taxon>Burkholderia</taxon>
        <taxon>Burkholderia cepacia complex</taxon>
    </lineage>
</organism>
<dbReference type="AlphaFoldDB" id="A0AAW3MWS1"/>
<protein>
    <submittedName>
        <fullName evidence="2">Uncharacterized protein</fullName>
    </submittedName>
</protein>
<dbReference type="RefSeq" id="WP_059925655.1">
    <property type="nucleotide sequence ID" value="NZ_LPBG01000047.1"/>
</dbReference>
<reference evidence="2 3" key="1">
    <citation type="submission" date="2015-11" db="EMBL/GenBank/DDBJ databases">
        <title>Expanding the genomic diversity of Burkholderia species for the development of highly accurate diagnostics.</title>
        <authorList>
            <person name="Sahl J."/>
            <person name="Keim P."/>
            <person name="Wagner D."/>
        </authorList>
    </citation>
    <scope>NUCLEOTIDE SEQUENCE [LARGE SCALE GENOMIC DNA]</scope>
    <source>
        <strain evidence="2 3">MSMB1808WGS</strain>
    </source>
</reference>
<feature type="transmembrane region" description="Helical" evidence="1">
    <location>
        <begin position="58"/>
        <end position="77"/>
    </location>
</feature>
<keyword evidence="1" id="KW-0472">Membrane</keyword>
<evidence type="ECO:0000313" key="3">
    <source>
        <dbReference type="Proteomes" id="UP000056453"/>
    </source>
</evidence>
<comment type="caution">
    <text evidence="2">The sequence shown here is derived from an EMBL/GenBank/DDBJ whole genome shotgun (WGS) entry which is preliminary data.</text>
</comment>
<name>A0AAW3MWS1_9BURK</name>
<evidence type="ECO:0000256" key="1">
    <source>
        <dbReference type="SAM" id="Phobius"/>
    </source>
</evidence>
<accession>A0AAW3MWS1</accession>
<sequence>MKFVEIGLKALAGLLAFFYIQPVLVWNNPNLYFFVGMLVVANQMLRSIQHAGLEPSQVLPYGVGIAVIALGLLGPVFSGFSVEERIKVLGLPGSPTPAGLPVLDEHTVPLVSREVAIKAMQRKLEDAGLSMQFKLGSPVKQVYQHRLVWVAPLAARGYVKAFLGAPAPAYAIVAANDTSTARLVNIDINVNDRTLVDLDARVWFKNPTSDVYGWYFELDDSGRPHWIGILAQREVGFRGYDVVGAVALDVTTAKQTHYSRNEVPQWVNNKFPMEMVARQINAVGDTVNGLFKFSDAGKFELSSPLNMVYFEDRAWYLGTLSSVDKPDSIQEVVLVDTQTKAIRRIALQGITDAAAARLLEANGPVKGLRASNPVPYMVGGTPAYVASLADDEGELRAYGVVSVKQGVFAVGDTLHSALREFAWKEHRQMAQPTPELPPMSFDL</sequence>
<gene>
    <name evidence="2" type="ORF">WJ96_07635</name>
</gene>
<dbReference type="Proteomes" id="UP000056453">
    <property type="component" value="Unassembled WGS sequence"/>
</dbReference>
<keyword evidence="1" id="KW-1133">Transmembrane helix</keyword>
<evidence type="ECO:0000313" key="2">
    <source>
        <dbReference type="EMBL" id="KVP98383.1"/>
    </source>
</evidence>